<dbReference type="RefSeq" id="XP_028989984.1">
    <property type="nucleotide sequence ID" value="XM_029134151.3"/>
</dbReference>
<dbReference type="OrthoDB" id="9450082at2759"/>
<evidence type="ECO:0000256" key="6">
    <source>
        <dbReference type="SAM" id="Phobius"/>
    </source>
</evidence>
<dbReference type="Proteomes" id="UP000515150">
    <property type="component" value="Chromosome 19"/>
</dbReference>
<dbReference type="GO" id="GO:0007605">
    <property type="term" value="P:sensory perception of sound"/>
    <property type="evidence" value="ECO:0007669"/>
    <property type="project" value="UniProtKB-ARBA"/>
</dbReference>
<evidence type="ECO:0000313" key="9">
    <source>
        <dbReference type="RefSeq" id="XP_028989985.1"/>
    </source>
</evidence>
<evidence type="ECO:0000256" key="4">
    <source>
        <dbReference type="ARBA" id="ARBA00022989"/>
    </source>
</evidence>
<keyword evidence="7" id="KW-1185">Reference proteome</keyword>
<proteinExistence type="inferred from homology"/>
<feature type="transmembrane region" description="Helical" evidence="6">
    <location>
        <begin position="88"/>
        <end position="115"/>
    </location>
</feature>
<sequence length="225" mass="24179">MPSAVKMLFFLSSALATVVAVGLLGYGMSARWATVTMSCAKKGTGNFNGSALITMGLFSGELQRQFCPFGNTDKFQVFSVLQGTAVSLHAVVLVLLGLGLLFSACTILISLYNSVSNPYETFMGPSGVYACGSLSACLSFVALIIYVVNATATSMAEDVVKSDNSDVELRDQSSAMEIGYFFVVPYAVMSLVAVAVIVVYDRAAYTHRREQQRPTEDAPKEIMMY</sequence>
<keyword evidence="4 6" id="KW-1133">Transmembrane helix</keyword>
<gene>
    <name evidence="8 9" type="primary">LOC114845753</name>
</gene>
<dbReference type="PANTHER" id="PTHR31548">
    <property type="entry name" value="CLARIN"/>
    <property type="match status" value="1"/>
</dbReference>
<evidence type="ECO:0000256" key="2">
    <source>
        <dbReference type="ARBA" id="ARBA00005787"/>
    </source>
</evidence>
<dbReference type="GeneTree" id="ENSGT00850000132319"/>
<keyword evidence="3 6" id="KW-0812">Transmembrane</keyword>
<dbReference type="GO" id="GO:0016020">
    <property type="term" value="C:membrane"/>
    <property type="evidence" value="ECO:0007669"/>
    <property type="project" value="UniProtKB-SubCell"/>
</dbReference>
<evidence type="ECO:0000313" key="7">
    <source>
        <dbReference type="Proteomes" id="UP000515150"/>
    </source>
</evidence>
<feature type="transmembrane region" description="Helical" evidence="6">
    <location>
        <begin position="178"/>
        <end position="200"/>
    </location>
</feature>
<dbReference type="InterPro" id="IPR026748">
    <property type="entry name" value="Clarin"/>
</dbReference>
<comment type="subcellular location">
    <subcellularLocation>
        <location evidence="1">Membrane</location>
        <topology evidence="1">Multi-pass membrane protein</topology>
    </subcellularLocation>
</comment>
<name>A0A6P7L7I0_BETSP</name>
<evidence type="ECO:0000256" key="1">
    <source>
        <dbReference type="ARBA" id="ARBA00004141"/>
    </source>
</evidence>
<dbReference type="GeneID" id="114845753"/>
<comment type="similarity">
    <text evidence="2">Belongs to the clarin family.</text>
</comment>
<evidence type="ECO:0000313" key="8">
    <source>
        <dbReference type="RefSeq" id="XP_028989984.1"/>
    </source>
</evidence>
<dbReference type="PANTHER" id="PTHR31548:SF3">
    <property type="entry name" value="CLARIN-3"/>
    <property type="match status" value="1"/>
</dbReference>
<evidence type="ECO:0000256" key="3">
    <source>
        <dbReference type="ARBA" id="ARBA00022692"/>
    </source>
</evidence>
<feature type="transmembrane region" description="Helical" evidence="6">
    <location>
        <begin position="127"/>
        <end position="148"/>
    </location>
</feature>
<feature type="transmembrane region" description="Helical" evidence="6">
    <location>
        <begin position="7"/>
        <end position="28"/>
    </location>
</feature>
<reference evidence="8 9" key="1">
    <citation type="submission" date="2025-04" db="UniProtKB">
        <authorList>
            <consortium name="RefSeq"/>
        </authorList>
    </citation>
    <scope>IDENTIFICATION</scope>
</reference>
<dbReference type="Pfam" id="PF25807">
    <property type="entry name" value="Clarin-2"/>
    <property type="match status" value="1"/>
</dbReference>
<protein>
    <submittedName>
        <fullName evidence="8 9">Clarin-3</fullName>
    </submittedName>
</protein>
<accession>A0A6P7L7I0</accession>
<organism evidence="7 9">
    <name type="scientific">Betta splendens</name>
    <name type="common">Siamese fighting fish</name>
    <dbReference type="NCBI Taxonomy" id="158456"/>
    <lineage>
        <taxon>Eukaryota</taxon>
        <taxon>Metazoa</taxon>
        <taxon>Chordata</taxon>
        <taxon>Craniata</taxon>
        <taxon>Vertebrata</taxon>
        <taxon>Euteleostomi</taxon>
        <taxon>Actinopterygii</taxon>
        <taxon>Neopterygii</taxon>
        <taxon>Teleostei</taxon>
        <taxon>Neoteleostei</taxon>
        <taxon>Acanthomorphata</taxon>
        <taxon>Anabantaria</taxon>
        <taxon>Anabantiformes</taxon>
        <taxon>Anabantoidei</taxon>
        <taxon>Osphronemidae</taxon>
        <taxon>Betta</taxon>
    </lineage>
</organism>
<dbReference type="AlphaFoldDB" id="A0A6P7L7I0"/>
<evidence type="ECO:0000256" key="5">
    <source>
        <dbReference type="ARBA" id="ARBA00023136"/>
    </source>
</evidence>
<dbReference type="RefSeq" id="XP_028989985.1">
    <property type="nucleotide sequence ID" value="XM_029134152.3"/>
</dbReference>
<keyword evidence="5 6" id="KW-0472">Membrane</keyword>
<dbReference type="KEGG" id="bspl:114845753"/>